<dbReference type="AlphaFoldDB" id="A0AAN9B041"/>
<organism evidence="7 8">
    <name type="scientific">Littorina saxatilis</name>
    <dbReference type="NCBI Taxonomy" id="31220"/>
    <lineage>
        <taxon>Eukaryota</taxon>
        <taxon>Metazoa</taxon>
        <taxon>Spiralia</taxon>
        <taxon>Lophotrochozoa</taxon>
        <taxon>Mollusca</taxon>
        <taxon>Gastropoda</taxon>
        <taxon>Caenogastropoda</taxon>
        <taxon>Littorinimorpha</taxon>
        <taxon>Littorinoidea</taxon>
        <taxon>Littorinidae</taxon>
        <taxon>Littorina</taxon>
    </lineage>
</organism>
<feature type="transmembrane region" description="Helical" evidence="6">
    <location>
        <begin position="175"/>
        <end position="196"/>
    </location>
</feature>
<dbReference type="InterPro" id="IPR026572">
    <property type="entry name" value="TMEM267"/>
</dbReference>
<name>A0AAN9B041_9CAEN</name>
<evidence type="ECO:0000313" key="8">
    <source>
        <dbReference type="Proteomes" id="UP001374579"/>
    </source>
</evidence>
<comment type="subcellular location">
    <subcellularLocation>
        <location evidence="1">Membrane</location>
        <topology evidence="1">Multi-pass membrane protein</topology>
    </subcellularLocation>
</comment>
<dbReference type="Proteomes" id="UP001374579">
    <property type="component" value="Unassembled WGS sequence"/>
</dbReference>
<evidence type="ECO:0000256" key="4">
    <source>
        <dbReference type="ARBA" id="ARBA00022989"/>
    </source>
</evidence>
<evidence type="ECO:0000313" key="7">
    <source>
        <dbReference type="EMBL" id="KAK7096327.1"/>
    </source>
</evidence>
<dbReference type="EMBL" id="JBAMIC010000014">
    <property type="protein sequence ID" value="KAK7096327.1"/>
    <property type="molecule type" value="Genomic_DNA"/>
</dbReference>
<protein>
    <recommendedName>
        <fullName evidence="2">Transmembrane protein 267</fullName>
    </recommendedName>
</protein>
<dbReference type="PANTHER" id="PTHR13628:SF1">
    <property type="entry name" value="TRANSMEMBRANE PROTEIN 267"/>
    <property type="match status" value="1"/>
</dbReference>
<reference evidence="7 8" key="1">
    <citation type="submission" date="2024-02" db="EMBL/GenBank/DDBJ databases">
        <title>Chromosome-scale genome assembly of the rough periwinkle Littorina saxatilis.</title>
        <authorList>
            <person name="De Jode A."/>
            <person name="Faria R."/>
            <person name="Formenti G."/>
            <person name="Sims Y."/>
            <person name="Smith T.P."/>
            <person name="Tracey A."/>
            <person name="Wood J.M.D."/>
            <person name="Zagrodzka Z.B."/>
            <person name="Johannesson K."/>
            <person name="Butlin R.K."/>
            <person name="Leder E.H."/>
        </authorList>
    </citation>
    <scope>NUCLEOTIDE SEQUENCE [LARGE SCALE GENOMIC DNA]</scope>
    <source>
        <strain evidence="7">Snail1</strain>
        <tissue evidence="7">Muscle</tissue>
    </source>
</reference>
<feature type="transmembrane region" description="Helical" evidence="6">
    <location>
        <begin position="117"/>
        <end position="135"/>
    </location>
</feature>
<dbReference type="PANTHER" id="PTHR13628">
    <property type="entry name" value="TRANSMEMBRANE PROTEIN 267"/>
    <property type="match status" value="1"/>
</dbReference>
<keyword evidence="4 6" id="KW-1133">Transmembrane helix</keyword>
<evidence type="ECO:0000256" key="2">
    <source>
        <dbReference type="ARBA" id="ARBA00013977"/>
    </source>
</evidence>
<gene>
    <name evidence="7" type="ORF">V1264_005631</name>
</gene>
<evidence type="ECO:0000256" key="5">
    <source>
        <dbReference type="ARBA" id="ARBA00023136"/>
    </source>
</evidence>
<keyword evidence="3 6" id="KW-0812">Transmembrane</keyword>
<proteinExistence type="predicted"/>
<dbReference type="GO" id="GO:0016020">
    <property type="term" value="C:membrane"/>
    <property type="evidence" value="ECO:0007669"/>
    <property type="project" value="UniProtKB-SubCell"/>
</dbReference>
<evidence type="ECO:0000256" key="3">
    <source>
        <dbReference type="ARBA" id="ARBA00022692"/>
    </source>
</evidence>
<keyword evidence="5 6" id="KW-0472">Membrane</keyword>
<evidence type="ECO:0000256" key="6">
    <source>
        <dbReference type="SAM" id="Phobius"/>
    </source>
</evidence>
<keyword evidence="8" id="KW-1185">Reference proteome</keyword>
<sequence>MATLMEVFVTQPSASQTAMWNVIVVFTCCLGDWLCQAVSGRDLLWRALADSGTHGAVGAVSWAVVVLPGRSVAEWTQCLLCGLAASLIDLDHFVQAGSLQLKDAVTLQQRPPFHSTTLVLLVTGVLWVVSLVMHVTQLRKVALLCCVAWLTHHLRDASRRGLWFPPLGSSPPLPYAVYVVSTVAVAVAARCVYVWCVAVPSVHTAVSDPKSLSAVLVQ</sequence>
<comment type="caution">
    <text evidence="7">The sequence shown here is derived from an EMBL/GenBank/DDBJ whole genome shotgun (WGS) entry which is preliminary data.</text>
</comment>
<accession>A0AAN9B041</accession>
<evidence type="ECO:0000256" key="1">
    <source>
        <dbReference type="ARBA" id="ARBA00004141"/>
    </source>
</evidence>